<feature type="non-terminal residue" evidence="1">
    <location>
        <position position="76"/>
    </location>
</feature>
<dbReference type="Proteomes" id="UP001296706">
    <property type="component" value="Unassembled WGS sequence"/>
</dbReference>
<gene>
    <name evidence="1" type="ORF">HF577_16570</name>
</gene>
<accession>A0ABX1RGC7</accession>
<keyword evidence="2" id="KW-1185">Reference proteome</keyword>
<dbReference type="RefSeq" id="WP_211174382.1">
    <property type="nucleotide sequence ID" value="NZ_JAAXKY010000049.1"/>
</dbReference>
<organism evidence="1 2">
    <name type="scientific">Pseudonocardia xinjiangensis</name>
    <dbReference type="NCBI Taxonomy" id="75289"/>
    <lineage>
        <taxon>Bacteria</taxon>
        <taxon>Bacillati</taxon>
        <taxon>Actinomycetota</taxon>
        <taxon>Actinomycetes</taxon>
        <taxon>Pseudonocardiales</taxon>
        <taxon>Pseudonocardiaceae</taxon>
        <taxon>Pseudonocardia</taxon>
    </lineage>
</organism>
<evidence type="ECO:0000313" key="1">
    <source>
        <dbReference type="EMBL" id="NMH78689.1"/>
    </source>
</evidence>
<reference evidence="1 2" key="1">
    <citation type="submission" date="2020-04" db="EMBL/GenBank/DDBJ databases">
        <authorList>
            <person name="Klaysubun C."/>
            <person name="Duangmal K."/>
            <person name="Lipun K."/>
        </authorList>
    </citation>
    <scope>NUCLEOTIDE SEQUENCE [LARGE SCALE GENOMIC DNA]</scope>
    <source>
        <strain evidence="1 2">JCM 11839</strain>
    </source>
</reference>
<protein>
    <submittedName>
        <fullName evidence="1">Uncharacterized protein</fullName>
    </submittedName>
</protein>
<name>A0ABX1RGC7_9PSEU</name>
<proteinExistence type="predicted"/>
<evidence type="ECO:0000313" key="2">
    <source>
        <dbReference type="Proteomes" id="UP001296706"/>
    </source>
</evidence>
<dbReference type="EMBL" id="JAAXKY010000049">
    <property type="protein sequence ID" value="NMH78689.1"/>
    <property type="molecule type" value="Genomic_DNA"/>
</dbReference>
<sequence>MADPYASWSGAPKQWIVVPAQRRSSPTLGPVFPPAPPRRIRGGGIASFAVAAVLLTFSGPNTSVADLDGPSPANPV</sequence>
<comment type="caution">
    <text evidence="1">The sequence shown here is derived from an EMBL/GenBank/DDBJ whole genome shotgun (WGS) entry which is preliminary data.</text>
</comment>